<keyword evidence="3" id="KW-1185">Reference proteome</keyword>
<dbReference type="PANTHER" id="PTHR14726:SF1">
    <property type="entry name" value="JHY PROTEIN HOMOLOG"/>
    <property type="match status" value="1"/>
</dbReference>
<feature type="region of interest" description="Disordered" evidence="1">
    <location>
        <begin position="40"/>
        <end position="114"/>
    </location>
</feature>
<reference evidence="2" key="2">
    <citation type="submission" date="2025-09" db="UniProtKB">
        <authorList>
            <consortium name="Ensembl"/>
        </authorList>
    </citation>
    <scope>IDENTIFICATION</scope>
</reference>
<feature type="compositionally biased region" description="Low complexity" evidence="1">
    <location>
        <begin position="238"/>
        <end position="247"/>
    </location>
</feature>
<feature type="compositionally biased region" description="Acidic residues" evidence="1">
    <location>
        <begin position="78"/>
        <end position="108"/>
    </location>
</feature>
<feature type="compositionally biased region" description="Polar residues" evidence="1">
    <location>
        <begin position="1"/>
        <end position="22"/>
    </location>
</feature>
<dbReference type="GO" id="GO:0035082">
    <property type="term" value="P:axoneme assembly"/>
    <property type="evidence" value="ECO:0007669"/>
    <property type="project" value="TreeGrafter"/>
</dbReference>
<feature type="compositionally biased region" description="Polar residues" evidence="1">
    <location>
        <begin position="384"/>
        <end position="397"/>
    </location>
</feature>
<gene>
    <name evidence="2" type="primary">JHY</name>
</gene>
<feature type="region of interest" description="Disordered" evidence="1">
    <location>
        <begin position="155"/>
        <end position="262"/>
    </location>
</feature>
<feature type="region of interest" description="Disordered" evidence="1">
    <location>
        <begin position="326"/>
        <end position="364"/>
    </location>
</feature>
<evidence type="ECO:0000256" key="1">
    <source>
        <dbReference type="SAM" id="MobiDB-lite"/>
    </source>
</evidence>
<feature type="compositionally biased region" description="Basic and acidic residues" evidence="1">
    <location>
        <begin position="55"/>
        <end position="66"/>
    </location>
</feature>
<dbReference type="Ensembl" id="ENSCCET00000011223.1">
    <property type="protein sequence ID" value="ENSCCEP00000006938.1"/>
    <property type="gene ID" value="ENSCCEG00000007365.1"/>
</dbReference>
<dbReference type="PANTHER" id="PTHR14726">
    <property type="entry name" value="JHY PROTEIN HOMOLOG"/>
    <property type="match status" value="1"/>
</dbReference>
<feature type="region of interest" description="Disordered" evidence="1">
    <location>
        <begin position="290"/>
        <end position="314"/>
    </location>
</feature>
<organism evidence="2 3">
    <name type="scientific">Cyanistes caeruleus</name>
    <name type="common">Eurasian blue tit</name>
    <name type="synonym">Parus caeruleus</name>
    <dbReference type="NCBI Taxonomy" id="156563"/>
    <lineage>
        <taxon>Eukaryota</taxon>
        <taxon>Metazoa</taxon>
        <taxon>Chordata</taxon>
        <taxon>Craniata</taxon>
        <taxon>Vertebrata</taxon>
        <taxon>Euteleostomi</taxon>
        <taxon>Archelosauria</taxon>
        <taxon>Archosauria</taxon>
        <taxon>Dinosauria</taxon>
        <taxon>Saurischia</taxon>
        <taxon>Theropoda</taxon>
        <taxon>Coelurosauria</taxon>
        <taxon>Aves</taxon>
        <taxon>Neognathae</taxon>
        <taxon>Neoaves</taxon>
        <taxon>Telluraves</taxon>
        <taxon>Australaves</taxon>
        <taxon>Passeriformes</taxon>
        <taxon>Paridae</taxon>
        <taxon>Cyanistes</taxon>
    </lineage>
</organism>
<evidence type="ECO:0000313" key="2">
    <source>
        <dbReference type="Ensembl" id="ENSCCEP00000006938.1"/>
    </source>
</evidence>
<name>A0A8C0UG68_CYACU</name>
<feature type="region of interest" description="Disordered" evidence="1">
    <location>
        <begin position="557"/>
        <end position="596"/>
    </location>
</feature>
<dbReference type="Pfam" id="PF15261">
    <property type="entry name" value="JHY"/>
    <property type="match status" value="1"/>
</dbReference>
<proteinExistence type="predicted"/>
<dbReference type="AlphaFoldDB" id="A0A8C0UG68"/>
<reference evidence="2" key="1">
    <citation type="submission" date="2025-08" db="UniProtKB">
        <authorList>
            <consortium name="Ensembl"/>
        </authorList>
    </citation>
    <scope>IDENTIFICATION</scope>
</reference>
<feature type="compositionally biased region" description="Basic residues" evidence="1">
    <location>
        <begin position="248"/>
        <end position="259"/>
    </location>
</feature>
<feature type="compositionally biased region" description="Basic and acidic residues" evidence="1">
    <location>
        <begin position="219"/>
        <end position="228"/>
    </location>
</feature>
<feature type="region of interest" description="Disordered" evidence="1">
    <location>
        <begin position="381"/>
        <end position="405"/>
    </location>
</feature>
<evidence type="ECO:0000313" key="3">
    <source>
        <dbReference type="Proteomes" id="UP000694410"/>
    </source>
</evidence>
<dbReference type="Proteomes" id="UP000694410">
    <property type="component" value="Unplaced"/>
</dbReference>
<protein>
    <submittedName>
        <fullName evidence="2">Junctional cadherin complex regulator</fullName>
    </submittedName>
</protein>
<feature type="region of interest" description="Disordered" evidence="1">
    <location>
        <begin position="1"/>
        <end position="24"/>
    </location>
</feature>
<dbReference type="InterPro" id="IPR027968">
    <property type="entry name" value="JHY"/>
</dbReference>
<sequence length="759" mass="84717">MNSPNMNYISVSSPHTHTTNNIHVPPKILVPPVFQPASWEMERSSASSLEDSQESDSKSLEKERQYQLRLEQSILDNQELEGQDPGDILEDDSLEEDSLEEMSSEENGAEYGTIKKGKQKIYGSGRKKLPVDKYPSLRYNWKSTGNGAEFFKEEKASPISGESSGDFSLDSFYLHSDGSSENNQQEEKTQDSLPESGPELFSFYGANVASNKAVGPQAKRKEPADGFHPKNNPGHAFPPQNQQNPPQRAKHNFVKKNKRTLGLQSEKVNSYLELHNKKQQVLQGQVTDPMAVDEEPLQSVPEFQTGKMKPEDKWYPKGQQLKEQHKFFQRNKTEPNQTLGGKSFPRNDGQEAPGRAAEAKSWHQSHQQIPGFQAVPTAVEQDHSSALQEYLSPSSSVGPDPAEKSQNRFNNFPNSILSPSTDHFLPIFQNFYPSDILDPEYPSENKNYQHDSPTGIGAIAIPGQQFSRNYSSSGQALPELGNISSDFNAIFQERVKDQAPLQAFKNHIHEDNSSPTASCRTSHFRGTKEQHQPGVCGCADEFAGTWLWGLFPPALPQAQRGSQGDSGRAEGNPRKMRRSSSEGSLLQREKLNQPKASKKLCSSKFYTNLNMKLGGLGPDYETIKEKKEKLKLQKEYSRQIKEYNMKNITVLQRLPAKPQVSSVSRQKGSNLVLVAQTRGFSMREKAGMWRKEQLWCEEELEKPGMGEGTAWWVRSDAEPKSCSWRSISVSGVGSCRCCSGWLCPAAPAGCTAPEIPSLE</sequence>
<accession>A0A8C0UG68</accession>